<dbReference type="EMBL" id="ML976987">
    <property type="protein sequence ID" value="KAF1958295.1"/>
    <property type="molecule type" value="Genomic_DNA"/>
</dbReference>
<sequence length="97" mass="10794">MTTKAMRMLAARGCALASFFAMWRLWQCEAVQQTTTDDLGDSESVKATPTIYPEPAYSLNQHELALAILCLDAWKRSEKASHIPPFQSSTSPFEPSL</sequence>
<keyword evidence="1" id="KW-0732">Signal</keyword>
<organism evidence="2 3">
    <name type="scientific">Byssothecium circinans</name>
    <dbReference type="NCBI Taxonomy" id="147558"/>
    <lineage>
        <taxon>Eukaryota</taxon>
        <taxon>Fungi</taxon>
        <taxon>Dikarya</taxon>
        <taxon>Ascomycota</taxon>
        <taxon>Pezizomycotina</taxon>
        <taxon>Dothideomycetes</taxon>
        <taxon>Pleosporomycetidae</taxon>
        <taxon>Pleosporales</taxon>
        <taxon>Massarineae</taxon>
        <taxon>Massarinaceae</taxon>
        <taxon>Byssothecium</taxon>
    </lineage>
</organism>
<keyword evidence="3" id="KW-1185">Reference proteome</keyword>
<feature type="signal peptide" evidence="1">
    <location>
        <begin position="1"/>
        <end position="30"/>
    </location>
</feature>
<proteinExistence type="predicted"/>
<name>A0A6A5U0A6_9PLEO</name>
<evidence type="ECO:0000313" key="2">
    <source>
        <dbReference type="EMBL" id="KAF1958295.1"/>
    </source>
</evidence>
<evidence type="ECO:0008006" key="4">
    <source>
        <dbReference type="Google" id="ProtNLM"/>
    </source>
</evidence>
<feature type="chain" id="PRO_5025453350" description="Secreted protein" evidence="1">
    <location>
        <begin position="31"/>
        <end position="97"/>
    </location>
</feature>
<gene>
    <name evidence="2" type="ORF">CC80DRAFT_592024</name>
</gene>
<evidence type="ECO:0000313" key="3">
    <source>
        <dbReference type="Proteomes" id="UP000800035"/>
    </source>
</evidence>
<protein>
    <recommendedName>
        <fullName evidence="4">Secreted protein</fullName>
    </recommendedName>
</protein>
<dbReference type="AlphaFoldDB" id="A0A6A5U0A6"/>
<evidence type="ECO:0000256" key="1">
    <source>
        <dbReference type="SAM" id="SignalP"/>
    </source>
</evidence>
<accession>A0A6A5U0A6</accession>
<reference evidence="2" key="1">
    <citation type="journal article" date="2020" name="Stud. Mycol.">
        <title>101 Dothideomycetes genomes: a test case for predicting lifestyles and emergence of pathogens.</title>
        <authorList>
            <person name="Haridas S."/>
            <person name="Albert R."/>
            <person name="Binder M."/>
            <person name="Bloem J."/>
            <person name="Labutti K."/>
            <person name="Salamov A."/>
            <person name="Andreopoulos B."/>
            <person name="Baker S."/>
            <person name="Barry K."/>
            <person name="Bills G."/>
            <person name="Bluhm B."/>
            <person name="Cannon C."/>
            <person name="Castanera R."/>
            <person name="Culley D."/>
            <person name="Daum C."/>
            <person name="Ezra D."/>
            <person name="Gonzalez J."/>
            <person name="Henrissat B."/>
            <person name="Kuo A."/>
            <person name="Liang C."/>
            <person name="Lipzen A."/>
            <person name="Lutzoni F."/>
            <person name="Magnuson J."/>
            <person name="Mondo S."/>
            <person name="Nolan M."/>
            <person name="Ohm R."/>
            <person name="Pangilinan J."/>
            <person name="Park H.-J."/>
            <person name="Ramirez L."/>
            <person name="Alfaro M."/>
            <person name="Sun H."/>
            <person name="Tritt A."/>
            <person name="Yoshinaga Y."/>
            <person name="Zwiers L.-H."/>
            <person name="Turgeon B."/>
            <person name="Goodwin S."/>
            <person name="Spatafora J."/>
            <person name="Crous P."/>
            <person name="Grigoriev I."/>
        </authorList>
    </citation>
    <scope>NUCLEOTIDE SEQUENCE</scope>
    <source>
        <strain evidence="2">CBS 675.92</strain>
    </source>
</reference>
<dbReference type="Proteomes" id="UP000800035">
    <property type="component" value="Unassembled WGS sequence"/>
</dbReference>